<comment type="subcellular location">
    <subcellularLocation>
        <location evidence="1">Membrane</location>
        <topology evidence="1">Multi-pass membrane protein</topology>
    </subcellularLocation>
</comment>
<dbReference type="AlphaFoldDB" id="A0A9K3CUS1"/>
<evidence type="ECO:0000256" key="8">
    <source>
        <dbReference type="RuleBase" id="RU079119"/>
    </source>
</evidence>
<feature type="compositionally biased region" description="Low complexity" evidence="9">
    <location>
        <begin position="155"/>
        <end position="166"/>
    </location>
</feature>
<comment type="caution">
    <text evidence="11">The sequence shown here is derived from an EMBL/GenBank/DDBJ whole genome shotgun (WGS) entry which is preliminary data.</text>
</comment>
<comment type="catalytic activity">
    <reaction evidence="8">
        <text>L-cysteinyl-[protein] + hexadecanoyl-CoA = S-hexadecanoyl-L-cysteinyl-[protein] + CoA</text>
        <dbReference type="Rhea" id="RHEA:36683"/>
        <dbReference type="Rhea" id="RHEA-COMP:10131"/>
        <dbReference type="Rhea" id="RHEA-COMP:11032"/>
        <dbReference type="ChEBI" id="CHEBI:29950"/>
        <dbReference type="ChEBI" id="CHEBI:57287"/>
        <dbReference type="ChEBI" id="CHEBI:57379"/>
        <dbReference type="ChEBI" id="CHEBI:74151"/>
        <dbReference type="EC" id="2.3.1.225"/>
    </reaction>
</comment>
<gene>
    <name evidence="11" type="ORF">KIPB_003017</name>
</gene>
<dbReference type="SUPFAM" id="SSF48403">
    <property type="entry name" value="Ankyrin repeat"/>
    <property type="match status" value="1"/>
</dbReference>
<comment type="domain">
    <text evidence="8">The DHHC domain is required for palmitoyltransferase activity.</text>
</comment>
<feature type="region of interest" description="Disordered" evidence="9">
    <location>
        <begin position="155"/>
        <end position="190"/>
    </location>
</feature>
<reference evidence="11 12" key="1">
    <citation type="journal article" date="2018" name="PLoS ONE">
        <title>The draft genome of Kipferlia bialata reveals reductive genome evolution in fornicate parasites.</title>
        <authorList>
            <person name="Tanifuji G."/>
            <person name="Takabayashi S."/>
            <person name="Kume K."/>
            <person name="Takagi M."/>
            <person name="Nakayama T."/>
            <person name="Kamikawa R."/>
            <person name="Inagaki Y."/>
            <person name="Hashimoto T."/>
        </authorList>
    </citation>
    <scope>NUCLEOTIDE SEQUENCE [LARGE SCALE GENOMIC DNA]</scope>
    <source>
        <strain evidence="11">NY0173</strain>
    </source>
</reference>
<feature type="transmembrane region" description="Helical" evidence="8">
    <location>
        <begin position="331"/>
        <end position="354"/>
    </location>
</feature>
<evidence type="ECO:0000256" key="1">
    <source>
        <dbReference type="ARBA" id="ARBA00004141"/>
    </source>
</evidence>
<dbReference type="PANTHER" id="PTHR24161:SF85">
    <property type="entry name" value="PALMITOYLTRANSFERASE HIP14"/>
    <property type="match status" value="1"/>
</dbReference>
<comment type="similarity">
    <text evidence="8">Belongs to the DHHC palmitoyltransferase family.</text>
</comment>
<keyword evidence="4 8" id="KW-1133">Transmembrane helix</keyword>
<evidence type="ECO:0000256" key="9">
    <source>
        <dbReference type="SAM" id="MobiDB-lite"/>
    </source>
</evidence>
<dbReference type="PROSITE" id="PS50088">
    <property type="entry name" value="ANK_REPEAT"/>
    <property type="match status" value="2"/>
</dbReference>
<evidence type="ECO:0000256" key="7">
    <source>
        <dbReference type="PROSITE-ProRule" id="PRU00023"/>
    </source>
</evidence>
<feature type="domain" description="Palmitoyltransferase DHHC" evidence="10">
    <location>
        <begin position="429"/>
        <end position="563"/>
    </location>
</feature>
<evidence type="ECO:0000259" key="10">
    <source>
        <dbReference type="Pfam" id="PF01529"/>
    </source>
</evidence>
<feature type="repeat" description="ANK" evidence="7">
    <location>
        <begin position="262"/>
        <end position="294"/>
    </location>
</feature>
<keyword evidence="12" id="KW-1185">Reference proteome</keyword>
<dbReference type="PROSITE" id="PS50216">
    <property type="entry name" value="DHHC"/>
    <property type="match status" value="1"/>
</dbReference>
<feature type="transmembrane region" description="Helical" evidence="8">
    <location>
        <begin position="475"/>
        <end position="500"/>
    </location>
</feature>
<evidence type="ECO:0000256" key="6">
    <source>
        <dbReference type="ARBA" id="ARBA00023136"/>
    </source>
</evidence>
<dbReference type="Pfam" id="PF01529">
    <property type="entry name" value="DHHC"/>
    <property type="match status" value="1"/>
</dbReference>
<evidence type="ECO:0000313" key="11">
    <source>
        <dbReference type="EMBL" id="GIQ81964.1"/>
    </source>
</evidence>
<accession>A0A9K3CUS1</accession>
<feature type="compositionally biased region" description="Low complexity" evidence="9">
    <location>
        <begin position="174"/>
        <end position="185"/>
    </location>
</feature>
<protein>
    <recommendedName>
        <fullName evidence="8">Palmitoyltransferase</fullName>
        <ecNumber evidence="8">2.3.1.225</ecNumber>
    </recommendedName>
</protein>
<keyword evidence="5 7" id="KW-0040">ANK repeat</keyword>
<dbReference type="GO" id="GO:0019706">
    <property type="term" value="F:protein-cysteine S-palmitoyltransferase activity"/>
    <property type="evidence" value="ECO:0007669"/>
    <property type="project" value="UniProtKB-EC"/>
</dbReference>
<dbReference type="Proteomes" id="UP000265618">
    <property type="component" value="Unassembled WGS sequence"/>
</dbReference>
<dbReference type="EMBL" id="BDIP01000546">
    <property type="protein sequence ID" value="GIQ81964.1"/>
    <property type="molecule type" value="Genomic_DNA"/>
</dbReference>
<dbReference type="GO" id="GO:0016020">
    <property type="term" value="C:membrane"/>
    <property type="evidence" value="ECO:0007669"/>
    <property type="project" value="UniProtKB-SubCell"/>
</dbReference>
<feature type="repeat" description="ANK" evidence="7">
    <location>
        <begin position="229"/>
        <end position="261"/>
    </location>
</feature>
<name>A0A9K3CUS1_9EUKA</name>
<evidence type="ECO:0000313" key="12">
    <source>
        <dbReference type="Proteomes" id="UP000265618"/>
    </source>
</evidence>
<feature type="transmembrane region" description="Helical" evidence="8">
    <location>
        <begin position="525"/>
        <end position="547"/>
    </location>
</feature>
<keyword evidence="2 8" id="KW-0812">Transmembrane</keyword>
<dbReference type="InterPro" id="IPR036770">
    <property type="entry name" value="Ankyrin_rpt-contain_sf"/>
</dbReference>
<dbReference type="InterPro" id="IPR001594">
    <property type="entry name" value="Palmitoyltrfase_DHHC"/>
</dbReference>
<dbReference type="Gene3D" id="1.25.40.20">
    <property type="entry name" value="Ankyrin repeat-containing domain"/>
    <property type="match status" value="2"/>
</dbReference>
<feature type="transmembrane region" description="Helical" evidence="8">
    <location>
        <begin position="360"/>
        <end position="380"/>
    </location>
</feature>
<evidence type="ECO:0000256" key="5">
    <source>
        <dbReference type="ARBA" id="ARBA00023043"/>
    </source>
</evidence>
<dbReference type="InterPro" id="IPR002110">
    <property type="entry name" value="Ankyrin_rpt"/>
</dbReference>
<keyword evidence="8" id="KW-0808">Transferase</keyword>
<sequence>MGGDVDVISELYLYIRGTAPDRVPRLLESVDTAGETSLHWACHNTHIHAIRVLVHLEPGLVGMRDMSGLLPLHRVMRSATQTNMYPVSRWTSDTLFRRGAYVMGSVREMIYAGADPAAVDTQLGLSSLHLACQTGCYEGVAAILRYGGVSNLAGSSAKTSGSGSKRGSVKRRSSSTTSSRRMSASGVGGGGVDSLRAIACRPITKGWVGDREAGMERERRDLVNTPDRAGYYPIHWAVKSGCTRSIKLLVESGSSHSQPDAKGRTPLHIAVALQLYNVVQLLLLLGASGKTTDNEGHTALDTGAEVNMGIATLIKSHSTVRKRLSIAVKRYVNLPLLGFLIYPLACIATLVQLYIPNHTLVPLCWVLIVLSVVQLGLVVFTSQCDPGFIQPDKPSLDLPPVVPVPVTLGLHLGNSGGEAPAVDVNSLQHPSRHCATCLMIRPLRSKHCSQCGRCVSRFDHHCLWLNNCIGKRNLAAFYVLLWLSMGLFIVYDGLIVYSLVLDREGLGAKAGDSVLRQILTLCVKAPWMIGALIGSSMLINVIGLVGLHSKQLTSNTTTNETLNGFRYTYLNGPHGPDNPFDRGCQANWIEACKGERDMYLSREEALRWRGREAKAVTQ</sequence>
<keyword evidence="3" id="KW-0677">Repeat</keyword>
<evidence type="ECO:0000256" key="3">
    <source>
        <dbReference type="ARBA" id="ARBA00022737"/>
    </source>
</evidence>
<evidence type="ECO:0000256" key="4">
    <source>
        <dbReference type="ARBA" id="ARBA00022989"/>
    </source>
</evidence>
<dbReference type="Pfam" id="PF12796">
    <property type="entry name" value="Ank_2"/>
    <property type="match status" value="1"/>
</dbReference>
<keyword evidence="6 8" id="KW-0472">Membrane</keyword>
<organism evidence="11 12">
    <name type="scientific">Kipferlia bialata</name>
    <dbReference type="NCBI Taxonomy" id="797122"/>
    <lineage>
        <taxon>Eukaryota</taxon>
        <taxon>Metamonada</taxon>
        <taxon>Carpediemonas-like organisms</taxon>
        <taxon>Kipferlia</taxon>
    </lineage>
</organism>
<keyword evidence="8" id="KW-0012">Acyltransferase</keyword>
<evidence type="ECO:0000256" key="2">
    <source>
        <dbReference type="ARBA" id="ARBA00022692"/>
    </source>
</evidence>
<dbReference type="SMART" id="SM00248">
    <property type="entry name" value="ANK"/>
    <property type="match status" value="4"/>
</dbReference>
<proteinExistence type="inferred from homology"/>
<dbReference type="PANTHER" id="PTHR24161">
    <property type="entry name" value="ANK_REP_REGION DOMAIN-CONTAINING PROTEIN-RELATED"/>
    <property type="match status" value="1"/>
</dbReference>
<dbReference type="OrthoDB" id="331948at2759"/>
<dbReference type="PROSITE" id="PS50297">
    <property type="entry name" value="ANK_REP_REGION"/>
    <property type="match status" value="2"/>
</dbReference>
<dbReference type="EC" id="2.3.1.225" evidence="8"/>